<proteinExistence type="predicted"/>
<sequence>MTKPKASSVAVPALVASRMSSEMLGLPLPEDARDRLHVQARHGAAVLGVVVDGTECVWGWRGGSLSLPVLDTSGAQLWMKLRSRPAGKAAPPTWSGVATAERVMTGLPVLRPVLIAQETWTCDDFAYQAELASRLPVRSFSPTRVAPEWVADLPAAWWADLRAALDSLQGAASAGLATVAWQEAAARSVGAVDLASWVPSHGDMCAANLGAAGARAVLFDWDYIGCGPRFADAAGLLLSSLDTPDVAARVTEHFGDQLDSPAGLYAQSVIAVHWNRRFKAGEHVDLAPALRAHMRTVEERLSLTGNRGEPLPSTPC</sequence>
<dbReference type="EMBL" id="JBIRWM010000023">
    <property type="protein sequence ID" value="MFI2161077.1"/>
    <property type="molecule type" value="Genomic_DNA"/>
</dbReference>
<dbReference type="Proteomes" id="UP001611397">
    <property type="component" value="Unassembled WGS sequence"/>
</dbReference>
<dbReference type="RefSeq" id="WP_159061756.1">
    <property type="nucleotide sequence ID" value="NZ_JBIRUT010000021.1"/>
</dbReference>
<comment type="caution">
    <text evidence="1">The sequence shown here is derived from an EMBL/GenBank/DDBJ whole genome shotgun (WGS) entry which is preliminary data.</text>
</comment>
<gene>
    <name evidence="1" type="ORF">ACH49L_36300</name>
</gene>
<accession>A0ABW7VI74</accession>
<evidence type="ECO:0000313" key="2">
    <source>
        <dbReference type="Proteomes" id="UP001611397"/>
    </source>
</evidence>
<dbReference type="Gene3D" id="3.90.1200.10">
    <property type="match status" value="1"/>
</dbReference>
<keyword evidence="2" id="KW-1185">Reference proteome</keyword>
<protein>
    <submittedName>
        <fullName evidence="1">Phosphotransferase</fullName>
    </submittedName>
</protein>
<dbReference type="SUPFAM" id="SSF56112">
    <property type="entry name" value="Protein kinase-like (PK-like)"/>
    <property type="match status" value="1"/>
</dbReference>
<evidence type="ECO:0000313" key="1">
    <source>
        <dbReference type="EMBL" id="MFI2161077.1"/>
    </source>
</evidence>
<organism evidence="1 2">
    <name type="scientific">Streptomyces olivaceoviridis</name>
    <name type="common">Streptomyces corchorusii</name>
    <dbReference type="NCBI Taxonomy" id="1921"/>
    <lineage>
        <taxon>Bacteria</taxon>
        <taxon>Bacillati</taxon>
        <taxon>Actinomycetota</taxon>
        <taxon>Actinomycetes</taxon>
        <taxon>Kitasatosporales</taxon>
        <taxon>Streptomycetaceae</taxon>
        <taxon>Streptomyces</taxon>
    </lineage>
</organism>
<name>A0ABW7VI74_STROI</name>
<reference evidence="1 2" key="1">
    <citation type="submission" date="2024-10" db="EMBL/GenBank/DDBJ databases">
        <title>The Natural Products Discovery Center: Release of the First 8490 Sequenced Strains for Exploring Actinobacteria Biosynthetic Diversity.</title>
        <authorList>
            <person name="Kalkreuter E."/>
            <person name="Kautsar S.A."/>
            <person name="Yang D."/>
            <person name="Bader C.D."/>
            <person name="Teijaro C.N."/>
            <person name="Fluegel L."/>
            <person name="Davis C.M."/>
            <person name="Simpson J.R."/>
            <person name="Lauterbach L."/>
            <person name="Steele A.D."/>
            <person name="Gui C."/>
            <person name="Meng S."/>
            <person name="Li G."/>
            <person name="Viehrig K."/>
            <person name="Ye F."/>
            <person name="Su P."/>
            <person name="Kiefer A.F."/>
            <person name="Nichols A."/>
            <person name="Cepeda A.J."/>
            <person name="Yan W."/>
            <person name="Fan B."/>
            <person name="Jiang Y."/>
            <person name="Adhikari A."/>
            <person name="Zheng C.-J."/>
            <person name="Schuster L."/>
            <person name="Cowan T.M."/>
            <person name="Smanski M.J."/>
            <person name="Chevrette M.G."/>
            <person name="De Carvalho L.P.S."/>
            <person name="Shen B."/>
        </authorList>
    </citation>
    <scope>NUCLEOTIDE SEQUENCE [LARGE SCALE GENOMIC DNA]</scope>
    <source>
        <strain evidence="1 2">NPDC020295</strain>
    </source>
</reference>
<dbReference type="InterPro" id="IPR011009">
    <property type="entry name" value="Kinase-like_dom_sf"/>
</dbReference>